<keyword evidence="3" id="KW-1185">Reference proteome</keyword>
<protein>
    <submittedName>
        <fullName evidence="2">Alpha/beta hydrolase</fullName>
    </submittedName>
</protein>
<evidence type="ECO:0000313" key="3">
    <source>
        <dbReference type="Proteomes" id="UP000029708"/>
    </source>
</evidence>
<dbReference type="InterPro" id="IPR017208">
    <property type="entry name" value="UCP037442_abhydr"/>
</dbReference>
<dbReference type="InterPro" id="IPR029058">
    <property type="entry name" value="AB_hydrolase_fold"/>
</dbReference>
<dbReference type="SUPFAM" id="SSF53474">
    <property type="entry name" value="alpha/beta-Hydrolases"/>
    <property type="match status" value="1"/>
</dbReference>
<name>A0A099CWF6_9GAMM</name>
<sequence>MDGNDYTMRSLQVLSAAGVGSELLLRAPATRDGALLYWLPAMGVPARNYAPLADALATHGVGLALHEWRGLGSSSVRAGRRENWGYRELLTQDIPAGLAIAGKVCPQARVVIGGHSLGGQLASLFAGLQPEAAQGLVLVASGAPYWRCFSPWGGPLWMAYAAAPWMARMRGRFPGRRIGFGGNEARGVIADWARSGRSGRYAASALPIDLEQALRAQTEPVLGVRMVDDAFGPRASLQYLLDKMPHAPREMHALDTKALGGSADHFSWMKSPQAVADRIAAWLERLG</sequence>
<dbReference type="Proteomes" id="UP000029708">
    <property type="component" value="Unassembled WGS sequence"/>
</dbReference>
<dbReference type="GO" id="GO:0016787">
    <property type="term" value="F:hydrolase activity"/>
    <property type="evidence" value="ECO:0007669"/>
    <property type="project" value="UniProtKB-KW"/>
</dbReference>
<comment type="caution">
    <text evidence="2">The sequence shown here is derived from an EMBL/GenBank/DDBJ whole genome shotgun (WGS) entry which is preliminary data.</text>
</comment>
<dbReference type="STRING" id="1543381.LF63_0108415"/>
<dbReference type="HOGENOM" id="CLU_058232_1_0_6"/>
<dbReference type="InterPro" id="IPR022742">
    <property type="entry name" value="Hydrolase_4"/>
</dbReference>
<dbReference type="EMBL" id="JROI01000010">
    <property type="protein sequence ID" value="KGI78323.1"/>
    <property type="molecule type" value="Genomic_DNA"/>
</dbReference>
<dbReference type="AlphaFoldDB" id="A0A099CWF6"/>
<evidence type="ECO:0000313" key="2">
    <source>
        <dbReference type="EMBL" id="KGI78323.1"/>
    </source>
</evidence>
<keyword evidence="2" id="KW-0378">Hydrolase</keyword>
<reference evidence="2 3" key="1">
    <citation type="submission" date="2014-09" db="EMBL/GenBank/DDBJ databases">
        <title>Xanthomonadaceae 3.5X direct submission.</title>
        <authorList>
            <person name="Fang T."/>
            <person name="Wang H."/>
        </authorList>
    </citation>
    <scope>NUCLEOTIDE SEQUENCE [LARGE SCALE GENOMIC DNA]</scope>
    <source>
        <strain evidence="2 3">3.5X</strain>
    </source>
</reference>
<evidence type="ECO:0000259" key="1">
    <source>
        <dbReference type="Pfam" id="PF12146"/>
    </source>
</evidence>
<dbReference type="PIRSF" id="PIRSF037442">
    <property type="entry name" value="UCP037442_abhydr"/>
    <property type="match status" value="1"/>
</dbReference>
<organism evidence="2 3">
    <name type="scientific">Oleiagrimonas soli</name>
    <dbReference type="NCBI Taxonomy" id="1543381"/>
    <lineage>
        <taxon>Bacteria</taxon>
        <taxon>Pseudomonadati</taxon>
        <taxon>Pseudomonadota</taxon>
        <taxon>Gammaproteobacteria</taxon>
        <taxon>Lysobacterales</taxon>
        <taxon>Rhodanobacteraceae</taxon>
        <taxon>Oleiagrimonas</taxon>
    </lineage>
</organism>
<dbReference type="Pfam" id="PF12146">
    <property type="entry name" value="Hydrolase_4"/>
    <property type="match status" value="1"/>
</dbReference>
<feature type="domain" description="Serine aminopeptidase S33" evidence="1">
    <location>
        <begin position="43"/>
        <end position="148"/>
    </location>
</feature>
<gene>
    <name evidence="2" type="ORF">LF63_0108415</name>
</gene>
<proteinExistence type="predicted"/>
<accession>A0A099CWF6</accession>
<dbReference type="Gene3D" id="3.40.50.1820">
    <property type="entry name" value="alpha/beta hydrolase"/>
    <property type="match status" value="1"/>
</dbReference>